<dbReference type="SUPFAM" id="SSF53335">
    <property type="entry name" value="S-adenosyl-L-methionine-dependent methyltransferases"/>
    <property type="match status" value="1"/>
</dbReference>
<keyword evidence="3 6" id="KW-0489">Methyltransferase</keyword>
<reference evidence="12" key="2">
    <citation type="submission" date="2020-09" db="EMBL/GenBank/DDBJ databases">
        <authorList>
            <person name="Sun Q."/>
            <person name="Zhou Y."/>
        </authorList>
    </citation>
    <scope>NUCLEOTIDE SEQUENCE</scope>
    <source>
        <strain evidence="12">CGMCC 1.12726</strain>
    </source>
</reference>
<feature type="binding site" evidence="6 8">
    <location>
        <position position="274"/>
    </location>
    <ligand>
        <name>S-adenosyl-L-methionine</name>
        <dbReference type="ChEBI" id="CHEBI:59789"/>
    </ligand>
</feature>
<evidence type="ECO:0000313" key="13">
    <source>
        <dbReference type="Proteomes" id="UP000632858"/>
    </source>
</evidence>
<dbReference type="Pfam" id="PF18125">
    <property type="entry name" value="RlmM_FDX"/>
    <property type="match status" value="1"/>
</dbReference>
<evidence type="ECO:0000259" key="11">
    <source>
        <dbReference type="Pfam" id="PF21239"/>
    </source>
</evidence>
<name>A0A917CM52_9GAMM</name>
<dbReference type="AlphaFoldDB" id="A0A917CM52"/>
<evidence type="ECO:0000256" key="4">
    <source>
        <dbReference type="ARBA" id="ARBA00022679"/>
    </source>
</evidence>
<organism evidence="12 13">
    <name type="scientific">Arenimonas maotaiensis</name>
    <dbReference type="NCBI Taxonomy" id="1446479"/>
    <lineage>
        <taxon>Bacteria</taxon>
        <taxon>Pseudomonadati</taxon>
        <taxon>Pseudomonadota</taxon>
        <taxon>Gammaproteobacteria</taxon>
        <taxon>Lysobacterales</taxon>
        <taxon>Lysobacteraceae</taxon>
        <taxon>Arenimonas</taxon>
    </lineage>
</organism>
<dbReference type="PANTHER" id="PTHR37524:SF2">
    <property type="entry name" value="RIBOSOMAL RNA METHYLTRANSFERASE FTSJ DOMAIN-CONTAINING PROTEIN"/>
    <property type="match status" value="1"/>
</dbReference>
<evidence type="ECO:0000256" key="1">
    <source>
        <dbReference type="ARBA" id="ARBA00022490"/>
    </source>
</evidence>
<dbReference type="EMBL" id="BMFO01000002">
    <property type="protein sequence ID" value="GGF90790.1"/>
    <property type="molecule type" value="Genomic_DNA"/>
</dbReference>
<feature type="domain" description="Ribosomal RNA methyltransferase FtsJ" evidence="9">
    <location>
        <begin position="184"/>
        <end position="277"/>
    </location>
</feature>
<keyword evidence="2 6" id="KW-0698">rRNA processing</keyword>
<evidence type="ECO:0000259" key="9">
    <source>
        <dbReference type="Pfam" id="PF01728"/>
    </source>
</evidence>
<dbReference type="GO" id="GO:0005737">
    <property type="term" value="C:cytoplasm"/>
    <property type="evidence" value="ECO:0007669"/>
    <property type="project" value="UniProtKB-SubCell"/>
</dbReference>
<dbReference type="Pfam" id="PF21239">
    <property type="entry name" value="RLMM_N"/>
    <property type="match status" value="1"/>
</dbReference>
<dbReference type="RefSeq" id="WP_188448597.1">
    <property type="nucleotide sequence ID" value="NZ_BMFO01000002.1"/>
</dbReference>
<reference evidence="12" key="1">
    <citation type="journal article" date="2014" name="Int. J. Syst. Evol. Microbiol.">
        <title>Complete genome sequence of Corynebacterium casei LMG S-19264T (=DSM 44701T), isolated from a smear-ripened cheese.</title>
        <authorList>
            <consortium name="US DOE Joint Genome Institute (JGI-PGF)"/>
            <person name="Walter F."/>
            <person name="Albersmeier A."/>
            <person name="Kalinowski J."/>
            <person name="Ruckert C."/>
        </authorList>
    </citation>
    <scope>NUCLEOTIDE SEQUENCE</scope>
    <source>
        <strain evidence="12">CGMCC 1.12726</strain>
    </source>
</reference>
<dbReference type="GO" id="GO:0006364">
    <property type="term" value="P:rRNA processing"/>
    <property type="evidence" value="ECO:0007669"/>
    <property type="project" value="UniProtKB-UniRule"/>
</dbReference>
<feature type="binding site" evidence="6 8">
    <location>
        <position position="258"/>
    </location>
    <ligand>
        <name>S-adenosyl-L-methionine</name>
        <dbReference type="ChEBI" id="CHEBI:59789"/>
    </ligand>
</feature>
<evidence type="ECO:0000256" key="8">
    <source>
        <dbReference type="PIRSR" id="PIRSR028774-2"/>
    </source>
</evidence>
<feature type="binding site" evidence="6 8">
    <location>
        <position position="238"/>
    </location>
    <ligand>
        <name>S-adenosyl-L-methionine</name>
        <dbReference type="ChEBI" id="CHEBI:59789"/>
    </ligand>
</feature>
<dbReference type="Gene3D" id="3.30.2300.20">
    <property type="match status" value="1"/>
</dbReference>
<dbReference type="NCBIfam" id="NF008734">
    <property type="entry name" value="PRK11760.1"/>
    <property type="match status" value="1"/>
</dbReference>
<evidence type="ECO:0000256" key="5">
    <source>
        <dbReference type="ARBA" id="ARBA00022691"/>
    </source>
</evidence>
<evidence type="ECO:0000256" key="7">
    <source>
        <dbReference type="PIRSR" id="PIRSR028774-1"/>
    </source>
</evidence>
<feature type="domain" description="Ribosomal RNA large subunit methyltransferase M THUMP-like" evidence="11">
    <location>
        <begin position="83"/>
        <end position="161"/>
    </location>
</feature>
<dbReference type="Proteomes" id="UP000632858">
    <property type="component" value="Unassembled WGS sequence"/>
</dbReference>
<dbReference type="Gene3D" id="3.30.70.2810">
    <property type="match status" value="1"/>
</dbReference>
<dbReference type="InterPro" id="IPR048646">
    <property type="entry name" value="RlmM_THUMP-like"/>
</dbReference>
<gene>
    <name evidence="6 12" type="primary">rlmM</name>
    <name evidence="12" type="ORF">GCM10010960_10880</name>
</gene>
<dbReference type="HAMAP" id="MF_01551">
    <property type="entry name" value="23SrRNA_methyltr_M"/>
    <property type="match status" value="1"/>
</dbReference>
<proteinExistence type="inferred from homology"/>
<dbReference type="GO" id="GO:0032259">
    <property type="term" value="P:methylation"/>
    <property type="evidence" value="ECO:0007669"/>
    <property type="project" value="UniProtKB-KW"/>
</dbReference>
<keyword evidence="13" id="KW-1185">Reference proteome</keyword>
<dbReference type="PIRSF" id="PIRSF028774">
    <property type="entry name" value="UCP028774"/>
    <property type="match status" value="1"/>
</dbReference>
<feature type="domain" description="RlmM ferredoxin-like" evidence="10">
    <location>
        <begin position="5"/>
        <end position="69"/>
    </location>
</feature>
<evidence type="ECO:0000256" key="2">
    <source>
        <dbReference type="ARBA" id="ARBA00022552"/>
    </source>
</evidence>
<feature type="binding site" evidence="6 8">
    <location>
        <position position="186"/>
    </location>
    <ligand>
        <name>S-adenosyl-L-methionine</name>
        <dbReference type="ChEBI" id="CHEBI:59789"/>
    </ligand>
</feature>
<dbReference type="Gene3D" id="3.40.50.150">
    <property type="entry name" value="Vaccinia Virus protein VP39"/>
    <property type="match status" value="1"/>
</dbReference>
<dbReference type="InterPro" id="IPR040739">
    <property type="entry name" value="RlmM_FDX"/>
</dbReference>
<comment type="similarity">
    <text evidence="6">Belongs to the class I-like SAM-binding methyltransferase superfamily. RNA methyltransferase RlmE family. RlmM subfamily.</text>
</comment>
<dbReference type="EC" id="2.1.1.186" evidence="6"/>
<dbReference type="InterPro" id="IPR002877">
    <property type="entry name" value="RNA_MeTrfase_FtsJ_dom"/>
</dbReference>
<dbReference type="InterPro" id="IPR029063">
    <property type="entry name" value="SAM-dependent_MTases_sf"/>
</dbReference>
<dbReference type="InterPro" id="IPR011224">
    <property type="entry name" value="rRNA_MeTrfase_M"/>
</dbReference>
<accession>A0A917CM52</accession>
<comment type="subcellular location">
    <subcellularLocation>
        <location evidence="6">Cytoplasm</location>
    </subcellularLocation>
</comment>
<sequence>MSTEGLLAYCRPGFEPDLAAELSWHAAQKGLPVYAKTQKNSAYVLLLGAPREQLAEAIPYRELIFARQKYALIDELQGLDVQDRITPVLEALGGKGRYGELSVETPDSDDARQLAGLAKAFGNALRPALRQRGLLTDKPNPKLPTLHVAFVGNNHLLLASSTENDRAPWPMGIPRLKQDPRAPSRSAMKLDEAILCLMTPAERMDLIAPGMQAADLGAAPGGWSWVLAKHQLQVSAIDNGPLNADALATGLIEHIRADGFHWQPPRPIDWMVCDMVETPSKVARRMAQWFANGWCRNAIFNLKLPMKKRWEETALCLDLFTAQCGKPVRIRAKQLYHDREEITVFARLDRK</sequence>
<comment type="caution">
    <text evidence="12">The sequence shown here is derived from an EMBL/GenBank/DDBJ whole genome shotgun (WGS) entry which is preliminary data.</text>
</comment>
<protein>
    <recommendedName>
        <fullName evidence="6">Ribosomal RNA large subunit methyltransferase M</fullName>
        <ecNumber evidence="6">2.1.1.186</ecNumber>
    </recommendedName>
    <alternativeName>
        <fullName evidence="6">23S rRNA (cytidine2498-2'-O)-methyltransferase</fullName>
    </alternativeName>
    <alternativeName>
        <fullName evidence="6">23S rRNA 2'-O-ribose methyltransferase RlmM</fullName>
    </alternativeName>
</protein>
<keyword evidence="5 6" id="KW-0949">S-adenosyl-L-methionine</keyword>
<evidence type="ECO:0000259" key="10">
    <source>
        <dbReference type="Pfam" id="PF18125"/>
    </source>
</evidence>
<comment type="subunit">
    <text evidence="6">Monomer.</text>
</comment>
<comment type="catalytic activity">
    <reaction evidence="6">
        <text>cytidine(2498) in 23S rRNA + S-adenosyl-L-methionine = 2'-O-methylcytidine(2498) in 23S rRNA + S-adenosyl-L-homocysteine + H(+)</text>
        <dbReference type="Rhea" id="RHEA:42788"/>
        <dbReference type="Rhea" id="RHEA-COMP:10244"/>
        <dbReference type="Rhea" id="RHEA-COMP:10245"/>
        <dbReference type="ChEBI" id="CHEBI:15378"/>
        <dbReference type="ChEBI" id="CHEBI:57856"/>
        <dbReference type="ChEBI" id="CHEBI:59789"/>
        <dbReference type="ChEBI" id="CHEBI:74495"/>
        <dbReference type="ChEBI" id="CHEBI:82748"/>
        <dbReference type="EC" id="2.1.1.186"/>
    </reaction>
</comment>
<evidence type="ECO:0000256" key="3">
    <source>
        <dbReference type="ARBA" id="ARBA00022603"/>
    </source>
</evidence>
<evidence type="ECO:0000313" key="12">
    <source>
        <dbReference type="EMBL" id="GGF90790.1"/>
    </source>
</evidence>
<dbReference type="GO" id="GO:0008757">
    <property type="term" value="F:S-adenosylmethionine-dependent methyltransferase activity"/>
    <property type="evidence" value="ECO:0007669"/>
    <property type="project" value="UniProtKB-UniRule"/>
</dbReference>
<dbReference type="PANTHER" id="PTHR37524">
    <property type="entry name" value="RIBOSOMAL RNA LARGE SUBUNIT METHYLTRANSFERASE M"/>
    <property type="match status" value="1"/>
</dbReference>
<feature type="active site" description="Proton acceptor" evidence="6 7">
    <location>
        <position position="303"/>
    </location>
</feature>
<feature type="binding site" evidence="6 8">
    <location>
        <begin position="219"/>
        <end position="222"/>
    </location>
    <ligand>
        <name>S-adenosyl-L-methionine</name>
        <dbReference type="ChEBI" id="CHEBI:59789"/>
    </ligand>
</feature>
<dbReference type="Pfam" id="PF01728">
    <property type="entry name" value="FtsJ"/>
    <property type="match status" value="1"/>
</dbReference>
<evidence type="ECO:0000256" key="6">
    <source>
        <dbReference type="HAMAP-Rule" id="MF_01551"/>
    </source>
</evidence>
<keyword evidence="4 6" id="KW-0808">Transferase</keyword>
<comment type="function">
    <text evidence="6">Catalyzes the 2'-O-methylation at nucleotide C2498 in 23S rRNA.</text>
</comment>
<keyword evidence="1 6" id="KW-0963">Cytoplasm</keyword>